<name>A0AAN6LZP8_9PLEO</name>
<dbReference type="GO" id="GO:0047429">
    <property type="term" value="F:nucleoside triphosphate diphosphatase activity"/>
    <property type="evidence" value="ECO:0007669"/>
    <property type="project" value="TreeGrafter"/>
</dbReference>
<dbReference type="EMBL" id="WVTA01000007">
    <property type="protein sequence ID" value="KAK3208589.1"/>
    <property type="molecule type" value="Genomic_DNA"/>
</dbReference>
<dbReference type="PANTHER" id="PTHR10151:SF120">
    <property type="entry name" value="BIS(5'-ADENOSYL)-TRIPHOSPHATASE"/>
    <property type="match status" value="1"/>
</dbReference>
<dbReference type="CDD" id="cd16018">
    <property type="entry name" value="Enpp"/>
    <property type="match status" value="1"/>
</dbReference>
<accession>A0AAN6LZP8</accession>
<keyword evidence="4" id="KW-1185">Reference proteome</keyword>
<evidence type="ECO:0000313" key="3">
    <source>
        <dbReference type="EMBL" id="KAK3208589.1"/>
    </source>
</evidence>
<evidence type="ECO:0000256" key="1">
    <source>
        <dbReference type="SAM" id="MobiDB-lite"/>
    </source>
</evidence>
<reference evidence="3 4" key="1">
    <citation type="submission" date="2021-02" db="EMBL/GenBank/DDBJ databases">
        <title>Genome assembly of Pseudopithomyces chartarum.</title>
        <authorList>
            <person name="Jauregui R."/>
            <person name="Singh J."/>
            <person name="Voisey C."/>
        </authorList>
    </citation>
    <scope>NUCLEOTIDE SEQUENCE [LARGE SCALE GENOMIC DNA]</scope>
    <source>
        <strain evidence="3 4">AGR01</strain>
    </source>
</reference>
<comment type="caution">
    <text evidence="3">The sequence shown here is derived from an EMBL/GenBank/DDBJ whole genome shotgun (WGS) entry which is preliminary data.</text>
</comment>
<dbReference type="Proteomes" id="UP001280581">
    <property type="component" value="Unassembled WGS sequence"/>
</dbReference>
<dbReference type="Gene3D" id="3.40.720.10">
    <property type="entry name" value="Alkaline Phosphatase, subunit A"/>
    <property type="match status" value="1"/>
</dbReference>
<evidence type="ECO:0008006" key="5">
    <source>
        <dbReference type="Google" id="ProtNLM"/>
    </source>
</evidence>
<dbReference type="GO" id="GO:0009141">
    <property type="term" value="P:nucleoside triphosphate metabolic process"/>
    <property type="evidence" value="ECO:0007669"/>
    <property type="project" value="TreeGrafter"/>
</dbReference>
<keyword evidence="2" id="KW-0472">Membrane</keyword>
<proteinExistence type="predicted"/>
<feature type="compositionally biased region" description="Acidic residues" evidence="1">
    <location>
        <begin position="38"/>
        <end position="51"/>
    </location>
</feature>
<dbReference type="GO" id="GO:0017111">
    <property type="term" value="F:ribonucleoside triphosphate phosphatase activity"/>
    <property type="evidence" value="ECO:0007669"/>
    <property type="project" value="TreeGrafter"/>
</dbReference>
<feature type="region of interest" description="Disordered" evidence="1">
    <location>
        <begin position="1"/>
        <end position="51"/>
    </location>
</feature>
<feature type="region of interest" description="Disordered" evidence="1">
    <location>
        <begin position="585"/>
        <end position="656"/>
    </location>
</feature>
<feature type="compositionally biased region" description="Low complexity" evidence="1">
    <location>
        <begin position="603"/>
        <end position="618"/>
    </location>
</feature>
<gene>
    <name evidence="3" type="ORF">GRF29_77g1180092</name>
</gene>
<dbReference type="PANTHER" id="PTHR10151">
    <property type="entry name" value="ECTONUCLEOTIDE PYROPHOSPHATASE/PHOSPHODIESTERASE"/>
    <property type="match status" value="1"/>
</dbReference>
<organism evidence="3 4">
    <name type="scientific">Pseudopithomyces chartarum</name>
    <dbReference type="NCBI Taxonomy" id="1892770"/>
    <lineage>
        <taxon>Eukaryota</taxon>
        <taxon>Fungi</taxon>
        <taxon>Dikarya</taxon>
        <taxon>Ascomycota</taxon>
        <taxon>Pezizomycotina</taxon>
        <taxon>Dothideomycetes</taxon>
        <taxon>Pleosporomycetidae</taxon>
        <taxon>Pleosporales</taxon>
        <taxon>Massarineae</taxon>
        <taxon>Didymosphaeriaceae</taxon>
        <taxon>Pseudopithomyces</taxon>
    </lineage>
</organism>
<evidence type="ECO:0000256" key="2">
    <source>
        <dbReference type="SAM" id="Phobius"/>
    </source>
</evidence>
<dbReference type="InterPro" id="IPR002591">
    <property type="entry name" value="Phosphodiest/P_Trfase"/>
</dbReference>
<keyword evidence="2" id="KW-0812">Transmembrane</keyword>
<feature type="region of interest" description="Disordered" evidence="1">
    <location>
        <begin position="67"/>
        <end position="92"/>
    </location>
</feature>
<dbReference type="InterPro" id="IPR017850">
    <property type="entry name" value="Alkaline_phosphatase_core_sf"/>
</dbReference>
<feature type="compositionally biased region" description="Basic and acidic residues" evidence="1">
    <location>
        <begin position="8"/>
        <end position="36"/>
    </location>
</feature>
<dbReference type="FunFam" id="3.30.1360.180:FF:000003">
    <property type="entry name" value="Type I phosphodiesterase/nucleotide pyrophosphatase family protein"/>
    <property type="match status" value="1"/>
</dbReference>
<keyword evidence="2" id="KW-1133">Transmembrane helix</keyword>
<dbReference type="Gene3D" id="3.30.1360.180">
    <property type="match status" value="1"/>
</dbReference>
<feature type="region of interest" description="Disordered" evidence="1">
    <location>
        <begin position="678"/>
        <end position="698"/>
    </location>
</feature>
<sequence length="698" mass="78213">MPASARETIGRRRDSDSADEHTLIDPLSDDERHGSEVSDGDYDGDILESEDEREKLLTRKEGLFGNSGVRIGKRDRNAPTRQKGRKGYDDESSALMYEMEEGVGTSSSSVGRRSSEIDERRLLAAGTHRQTRRKRTWRRIGIYGGIAALFFVLLAAAYHASRPEQPKDVQTMMSNGTHLFAPTTIFISLDGFRADFLYRGLTPTLTKFVAEGISPKYMLPSFPSVTFPNHFTLATGLYPEAHGIVGNTFWDEELQKEFYYTDPERSLQPEWWGGEPIWRTAERQNVRAAVHMWPGSEVHSPEFRPAYVDKFNGSEILARKVDRVMGFLDLPGPMDVGVKADQPRPQLILTYVPNVDSDGHKYGPNSTEIRQTIKDADTMVGDILKGLEARNLTDIVNVVVVSDHGMATTDTTRLVQLEDLVDPNEIEHIDGWPHFGLRPKKIGELERLHKQILDRSQNMTSIEVYLRDRDMPQRYHFSQNERIAPLWIIPKAGWAIIAKADGDVEEMKKNGDAYHPRGIHGYDHEHPLMRAIFVARGPAFPHKPNSRVEPFQNINVYNIICDSIGITPLANNGTLRLPLKPVGLHSDEGNLPDETPDDPPVSTPVSSPTPSSAPSVAEFRTSIANSAQVSATVDAPERPTRPANPTSSTLPTPTNTESLWEWLTHKAENAEEWVDEFLHDHFTGHTTQDGEKEPAKGQ</sequence>
<feature type="compositionally biased region" description="Polar residues" evidence="1">
    <location>
        <begin position="622"/>
        <end position="631"/>
    </location>
</feature>
<protein>
    <recommendedName>
        <fullName evidence="5">Phosphodiest-domain-containing protein</fullName>
    </recommendedName>
</protein>
<dbReference type="Pfam" id="PF01663">
    <property type="entry name" value="Phosphodiest"/>
    <property type="match status" value="1"/>
</dbReference>
<feature type="transmembrane region" description="Helical" evidence="2">
    <location>
        <begin position="140"/>
        <end position="160"/>
    </location>
</feature>
<feature type="compositionally biased region" description="Low complexity" evidence="1">
    <location>
        <begin position="644"/>
        <end position="656"/>
    </location>
</feature>
<dbReference type="SUPFAM" id="SSF53649">
    <property type="entry name" value="Alkaline phosphatase-like"/>
    <property type="match status" value="1"/>
</dbReference>
<evidence type="ECO:0000313" key="4">
    <source>
        <dbReference type="Proteomes" id="UP001280581"/>
    </source>
</evidence>
<dbReference type="AlphaFoldDB" id="A0AAN6LZP8"/>